<keyword evidence="2 4" id="KW-0863">Zinc-finger</keyword>
<feature type="domain" description="C2H2-type" evidence="5">
    <location>
        <begin position="35"/>
        <end position="62"/>
    </location>
</feature>
<dbReference type="Gene3D" id="3.30.160.60">
    <property type="entry name" value="Classic Zinc Finger"/>
    <property type="match status" value="1"/>
</dbReference>
<comment type="caution">
    <text evidence="6">The sequence shown here is derived from an EMBL/GenBank/DDBJ whole genome shotgun (WGS) entry which is preliminary data.</text>
</comment>
<dbReference type="SUPFAM" id="SSF57667">
    <property type="entry name" value="beta-beta-alpha zinc fingers"/>
    <property type="match status" value="1"/>
</dbReference>
<accession>A0A7J7KC79</accession>
<dbReference type="GO" id="GO:0008270">
    <property type="term" value="F:zinc ion binding"/>
    <property type="evidence" value="ECO:0007669"/>
    <property type="project" value="UniProtKB-KW"/>
</dbReference>
<evidence type="ECO:0000313" key="6">
    <source>
        <dbReference type="EMBL" id="KAF6036252.1"/>
    </source>
</evidence>
<proteinExistence type="predicted"/>
<gene>
    <name evidence="6" type="ORF">EB796_005426</name>
</gene>
<dbReference type="InterPro" id="IPR013087">
    <property type="entry name" value="Znf_C2H2_type"/>
</dbReference>
<keyword evidence="7" id="KW-1185">Reference proteome</keyword>
<dbReference type="Proteomes" id="UP000593567">
    <property type="component" value="Unassembled WGS sequence"/>
</dbReference>
<protein>
    <recommendedName>
        <fullName evidence="5">C2H2-type domain-containing protein</fullName>
    </recommendedName>
</protein>
<evidence type="ECO:0000256" key="4">
    <source>
        <dbReference type="PROSITE-ProRule" id="PRU00042"/>
    </source>
</evidence>
<organism evidence="6 7">
    <name type="scientific">Bugula neritina</name>
    <name type="common">Brown bryozoan</name>
    <name type="synonym">Sertularia neritina</name>
    <dbReference type="NCBI Taxonomy" id="10212"/>
    <lineage>
        <taxon>Eukaryota</taxon>
        <taxon>Metazoa</taxon>
        <taxon>Spiralia</taxon>
        <taxon>Lophotrochozoa</taxon>
        <taxon>Bryozoa</taxon>
        <taxon>Gymnolaemata</taxon>
        <taxon>Cheilostomatida</taxon>
        <taxon>Flustrina</taxon>
        <taxon>Buguloidea</taxon>
        <taxon>Bugulidae</taxon>
        <taxon>Bugula</taxon>
    </lineage>
</organism>
<keyword evidence="3" id="KW-0862">Zinc</keyword>
<dbReference type="Pfam" id="PF13912">
    <property type="entry name" value="zf-C2H2_6"/>
    <property type="match status" value="1"/>
</dbReference>
<keyword evidence="1" id="KW-0479">Metal-binding</keyword>
<dbReference type="PROSITE" id="PS50157">
    <property type="entry name" value="ZINC_FINGER_C2H2_2"/>
    <property type="match status" value="1"/>
</dbReference>
<dbReference type="InterPro" id="IPR036236">
    <property type="entry name" value="Znf_C2H2_sf"/>
</dbReference>
<sequence>MIVILYLYGLGKCFIIGSELRKHERHHTEPVKRKYSCDICNKSYTTLQHLEVHMRQYTDELPHGVMSE</sequence>
<dbReference type="OrthoDB" id="3437960at2759"/>
<dbReference type="AlphaFoldDB" id="A0A7J7KC79"/>
<dbReference type="FunFam" id="3.30.160.60:FF:000065">
    <property type="entry name" value="B-cell CLL/lymphoma 6, member B"/>
    <property type="match status" value="1"/>
</dbReference>
<dbReference type="EMBL" id="VXIV02000758">
    <property type="protein sequence ID" value="KAF6036252.1"/>
    <property type="molecule type" value="Genomic_DNA"/>
</dbReference>
<evidence type="ECO:0000259" key="5">
    <source>
        <dbReference type="PROSITE" id="PS50157"/>
    </source>
</evidence>
<evidence type="ECO:0000256" key="1">
    <source>
        <dbReference type="ARBA" id="ARBA00022723"/>
    </source>
</evidence>
<name>A0A7J7KC79_BUGNE</name>
<reference evidence="6" key="1">
    <citation type="submission" date="2020-06" db="EMBL/GenBank/DDBJ databases">
        <title>Draft genome of Bugula neritina, a colonial animal packing powerful symbionts and potential medicines.</title>
        <authorList>
            <person name="Rayko M."/>
        </authorList>
    </citation>
    <scope>NUCLEOTIDE SEQUENCE [LARGE SCALE GENOMIC DNA]</scope>
    <source>
        <strain evidence="6">Kwan_BN1</strain>
    </source>
</reference>
<evidence type="ECO:0000256" key="3">
    <source>
        <dbReference type="ARBA" id="ARBA00022833"/>
    </source>
</evidence>
<evidence type="ECO:0000256" key="2">
    <source>
        <dbReference type="ARBA" id="ARBA00022771"/>
    </source>
</evidence>
<evidence type="ECO:0000313" key="7">
    <source>
        <dbReference type="Proteomes" id="UP000593567"/>
    </source>
</evidence>